<dbReference type="SUPFAM" id="SSF53756">
    <property type="entry name" value="UDP-Glycosyltransferase/glycogen phosphorylase"/>
    <property type="match status" value="1"/>
</dbReference>
<evidence type="ECO:0000259" key="5">
    <source>
        <dbReference type="Pfam" id="PF21036"/>
    </source>
</evidence>
<dbReference type="PANTHER" id="PTHR48050:SF13">
    <property type="entry name" value="STEROL 3-BETA-GLUCOSYLTRANSFERASE UGT80A2"/>
    <property type="match status" value="1"/>
</dbReference>
<sequence length="389" mass="40408">MVRVRILFSAIATHGHCYPLLPLAAAAREAGHEVVVATGGELRSAVHAAGVEFAEAGVPVFDAFDAVVARDDRATSEELPSRQRDRVVARLFGDVLPRRFVPDVRGILRSRRFDLLVYETGNPGAALAAALEGTPAVCHGFGRELAGVFATVLDGPLRELAGELGVSLPVGVSGALGNTYLDIFPPSLQDPGVLALPNRIGIRPVPFAEPGDLPGVVTAKRRDRPLVYLTLGTAFGSAEVLRTTARVISEFDVDLLVSAGPRVRAEDIGGLPGHVTVGSWFPQARLIPRLDLVVHHGGAGTTLAALASGVPQLFLPQGADQFDNAASVVAAGAGSRILPEDNSGEAVAAAMKGLLGDRDTVTAARSLADEIAAAPGSASVVERLSEMFG</sequence>
<feature type="domain" description="Erythromycin biosynthesis protein CIII-like C-terminal" evidence="4">
    <location>
        <begin position="248"/>
        <end position="387"/>
    </location>
</feature>
<evidence type="ECO:0000313" key="6">
    <source>
        <dbReference type="EMBL" id="SDP31648.1"/>
    </source>
</evidence>
<dbReference type="Gene3D" id="3.40.50.2000">
    <property type="entry name" value="Glycogen Phosphorylase B"/>
    <property type="match status" value="2"/>
</dbReference>
<dbReference type="InterPro" id="IPR010610">
    <property type="entry name" value="EryCIII-like_C"/>
</dbReference>
<evidence type="ECO:0000256" key="2">
    <source>
        <dbReference type="ARBA" id="ARBA00022676"/>
    </source>
</evidence>
<reference evidence="7" key="1">
    <citation type="submission" date="2016-10" db="EMBL/GenBank/DDBJ databases">
        <authorList>
            <person name="Varghese N."/>
            <person name="Submissions S."/>
        </authorList>
    </citation>
    <scope>NUCLEOTIDE SEQUENCE [LARGE SCALE GENOMIC DNA]</scope>
    <source>
        <strain evidence="7">DSM 46732</strain>
    </source>
</reference>
<dbReference type="PANTHER" id="PTHR48050">
    <property type="entry name" value="STEROL 3-BETA-GLUCOSYLTRANSFERASE"/>
    <property type="match status" value="1"/>
</dbReference>
<dbReference type="GO" id="GO:0008194">
    <property type="term" value="F:UDP-glycosyltransferase activity"/>
    <property type="evidence" value="ECO:0007669"/>
    <property type="project" value="InterPro"/>
</dbReference>
<name>A0A1H0RRN7_9ACTN</name>
<dbReference type="InterPro" id="IPR050426">
    <property type="entry name" value="Glycosyltransferase_28"/>
</dbReference>
<dbReference type="STRING" id="405564.SAMN04487905_103184"/>
<evidence type="ECO:0000256" key="3">
    <source>
        <dbReference type="ARBA" id="ARBA00022679"/>
    </source>
</evidence>
<dbReference type="AlphaFoldDB" id="A0A1H0RRN7"/>
<dbReference type="Pfam" id="PF21036">
    <property type="entry name" value="EryCIII-like_N"/>
    <property type="match status" value="1"/>
</dbReference>
<dbReference type="Pfam" id="PF06722">
    <property type="entry name" value="EryCIII-like_C"/>
    <property type="match status" value="1"/>
</dbReference>
<dbReference type="InterPro" id="IPR002213">
    <property type="entry name" value="UDP_glucos_trans"/>
</dbReference>
<evidence type="ECO:0000313" key="7">
    <source>
        <dbReference type="Proteomes" id="UP000199497"/>
    </source>
</evidence>
<dbReference type="EMBL" id="FNJR01000003">
    <property type="protein sequence ID" value="SDP31648.1"/>
    <property type="molecule type" value="Genomic_DNA"/>
</dbReference>
<dbReference type="CDD" id="cd03784">
    <property type="entry name" value="GT1_Gtf-like"/>
    <property type="match status" value="1"/>
</dbReference>
<keyword evidence="3 6" id="KW-0808">Transferase</keyword>
<comment type="similarity">
    <text evidence="1">Belongs to the glycosyltransferase 28 family.</text>
</comment>
<organism evidence="6 7">
    <name type="scientific">Actinopolyspora xinjiangensis</name>
    <dbReference type="NCBI Taxonomy" id="405564"/>
    <lineage>
        <taxon>Bacteria</taxon>
        <taxon>Bacillati</taxon>
        <taxon>Actinomycetota</taxon>
        <taxon>Actinomycetes</taxon>
        <taxon>Actinopolysporales</taxon>
        <taxon>Actinopolysporaceae</taxon>
        <taxon>Actinopolyspora</taxon>
    </lineage>
</organism>
<keyword evidence="2" id="KW-0328">Glycosyltransferase</keyword>
<dbReference type="GO" id="GO:0017000">
    <property type="term" value="P:antibiotic biosynthetic process"/>
    <property type="evidence" value="ECO:0007669"/>
    <property type="project" value="UniProtKB-ARBA"/>
</dbReference>
<dbReference type="GO" id="GO:0016758">
    <property type="term" value="F:hexosyltransferase activity"/>
    <property type="evidence" value="ECO:0007669"/>
    <property type="project" value="UniProtKB-ARBA"/>
</dbReference>
<dbReference type="InterPro" id="IPR048284">
    <property type="entry name" value="EryCIII-like_N"/>
</dbReference>
<protein>
    <submittedName>
        <fullName evidence="6">UDP:flavonoid glycosyltransferase YjiC, YdhE family</fullName>
    </submittedName>
</protein>
<proteinExistence type="inferred from homology"/>
<accession>A0A1H0RRN7</accession>
<evidence type="ECO:0000259" key="4">
    <source>
        <dbReference type="Pfam" id="PF06722"/>
    </source>
</evidence>
<evidence type="ECO:0000256" key="1">
    <source>
        <dbReference type="ARBA" id="ARBA00006962"/>
    </source>
</evidence>
<gene>
    <name evidence="6" type="ORF">SAMN04487905_103184</name>
</gene>
<dbReference type="Proteomes" id="UP000199497">
    <property type="component" value="Unassembled WGS sequence"/>
</dbReference>
<keyword evidence="7" id="KW-1185">Reference proteome</keyword>
<feature type="domain" description="Erythromycin biosynthesis protein CIII-like N-terminal" evidence="5">
    <location>
        <begin position="26"/>
        <end position="232"/>
    </location>
</feature>